<dbReference type="Gene3D" id="3.20.20.450">
    <property type="entry name" value="EAL domain"/>
    <property type="match status" value="1"/>
</dbReference>
<feature type="transmembrane region" description="Helical" evidence="2">
    <location>
        <begin position="60"/>
        <end position="80"/>
    </location>
</feature>
<dbReference type="SUPFAM" id="SSF141868">
    <property type="entry name" value="EAL domain-like"/>
    <property type="match status" value="1"/>
</dbReference>
<dbReference type="InterPro" id="IPR035919">
    <property type="entry name" value="EAL_sf"/>
</dbReference>
<organism evidence="4 5">
    <name type="scientific">Catellatospora coxensis</name>
    <dbReference type="NCBI Taxonomy" id="310354"/>
    <lineage>
        <taxon>Bacteria</taxon>
        <taxon>Bacillati</taxon>
        <taxon>Actinomycetota</taxon>
        <taxon>Actinomycetes</taxon>
        <taxon>Micromonosporales</taxon>
        <taxon>Micromonosporaceae</taxon>
        <taxon>Catellatospora</taxon>
    </lineage>
</organism>
<feature type="compositionally biased region" description="Basic and acidic residues" evidence="1">
    <location>
        <begin position="251"/>
        <end position="267"/>
    </location>
</feature>
<dbReference type="InterPro" id="IPR050706">
    <property type="entry name" value="Cyclic-di-GMP_PDE-like"/>
</dbReference>
<keyword evidence="2" id="KW-0472">Membrane</keyword>
<keyword evidence="5" id="KW-1185">Reference proteome</keyword>
<dbReference type="GO" id="GO:0071111">
    <property type="term" value="F:cyclic-guanylate-specific phosphodiesterase activity"/>
    <property type="evidence" value="ECO:0007669"/>
    <property type="project" value="InterPro"/>
</dbReference>
<dbReference type="PANTHER" id="PTHR33121:SF70">
    <property type="entry name" value="SIGNALING PROTEIN YKOW"/>
    <property type="match status" value="1"/>
</dbReference>
<dbReference type="InterPro" id="IPR001633">
    <property type="entry name" value="EAL_dom"/>
</dbReference>
<dbReference type="RefSeq" id="WP_203693070.1">
    <property type="nucleotide sequence ID" value="NZ_BAAALC010000053.1"/>
</dbReference>
<proteinExistence type="predicted"/>
<evidence type="ECO:0000256" key="1">
    <source>
        <dbReference type="SAM" id="MobiDB-lite"/>
    </source>
</evidence>
<sequence>MRINLPDPRPFARLLLCCVAALHTLNLVANYLYHGLGLRELVPGFAWWTTFVNVDKERNLPTWFSTTLLMLTTYVLWEIAKDTRAKGDRDAGHWRMLSLVFAFLSMDEISQMHEMSRKIGVLQLGKASYLSWIVVATPLVLVFCVAYLRFLLRLPLRIRLLIASGGVLFMLGAVGMEIVGAFVGRGGGGHATPGVAYMEYLLAASVEELFEMLGVVAFLHAISTHLHERQQLAAAGPAPARPPARRPRPRPAPDGRGHGIALERDGRPASARAGVPLATDGNTAADLRCELDVDRYTARAAGKVDWFHHGPALDSSSAERVRPRQAMPAGEFFLEYQPIVRLADQAPVGFEALLRWSDPGRARLTPSQVLDVTGDTGAIVSIGNRVLAQAAAAAAAWTAPPTGALPYVSVDVSMRQFHTAGFLEQVLRSLARSGLAPHRLTLGIAETLLVGDGERVWRDLAELRRAGVRVAVEFSAGHSALDNLRHAPIDVLKLDRALTGSITTSPHQAGLVAGIIALAHRMRLDTVAAGIERRAELDHLLQARCTHGQGRLFARPMSDQQVRYWIDHPDPAGLSRPGFRTPARR</sequence>
<dbReference type="EMBL" id="BONI01000026">
    <property type="protein sequence ID" value="GIG06707.1"/>
    <property type="molecule type" value="Genomic_DNA"/>
</dbReference>
<comment type="caution">
    <text evidence="4">The sequence shown here is derived from an EMBL/GenBank/DDBJ whole genome shotgun (WGS) entry which is preliminary data.</text>
</comment>
<feature type="transmembrane region" description="Helical" evidence="2">
    <location>
        <begin position="129"/>
        <end position="148"/>
    </location>
</feature>
<gene>
    <name evidence="4" type="ORF">Cco03nite_34070</name>
</gene>
<feature type="transmembrane region" description="Helical" evidence="2">
    <location>
        <begin position="12"/>
        <end position="33"/>
    </location>
</feature>
<dbReference type="PANTHER" id="PTHR33121">
    <property type="entry name" value="CYCLIC DI-GMP PHOSPHODIESTERASE PDEF"/>
    <property type="match status" value="1"/>
</dbReference>
<evidence type="ECO:0000256" key="2">
    <source>
        <dbReference type="SAM" id="Phobius"/>
    </source>
</evidence>
<feature type="transmembrane region" description="Helical" evidence="2">
    <location>
        <begin position="160"/>
        <end position="180"/>
    </location>
</feature>
<keyword evidence="2" id="KW-1133">Transmembrane helix</keyword>
<evidence type="ECO:0000259" key="3">
    <source>
        <dbReference type="PROSITE" id="PS50883"/>
    </source>
</evidence>
<evidence type="ECO:0000313" key="5">
    <source>
        <dbReference type="Proteomes" id="UP000630887"/>
    </source>
</evidence>
<accession>A0A8J3P7K7</accession>
<evidence type="ECO:0000313" key="4">
    <source>
        <dbReference type="EMBL" id="GIG06707.1"/>
    </source>
</evidence>
<feature type="domain" description="EAL" evidence="3">
    <location>
        <begin position="316"/>
        <end position="570"/>
    </location>
</feature>
<feature type="transmembrane region" description="Helical" evidence="2">
    <location>
        <begin position="92"/>
        <end position="109"/>
    </location>
</feature>
<dbReference type="Proteomes" id="UP000630887">
    <property type="component" value="Unassembled WGS sequence"/>
</dbReference>
<keyword evidence="2" id="KW-0812">Transmembrane</keyword>
<reference evidence="4 5" key="1">
    <citation type="submission" date="2021-01" db="EMBL/GenBank/DDBJ databases">
        <title>Whole genome shotgun sequence of Catellatospora coxensis NBRC 107359.</title>
        <authorList>
            <person name="Komaki H."/>
            <person name="Tamura T."/>
        </authorList>
    </citation>
    <scope>NUCLEOTIDE SEQUENCE [LARGE SCALE GENOMIC DNA]</scope>
    <source>
        <strain evidence="4 5">NBRC 107359</strain>
    </source>
</reference>
<dbReference type="AlphaFoldDB" id="A0A8J3P7K7"/>
<name>A0A8J3P7K7_9ACTN</name>
<dbReference type="CDD" id="cd01948">
    <property type="entry name" value="EAL"/>
    <property type="match status" value="1"/>
</dbReference>
<dbReference type="Pfam" id="PF00563">
    <property type="entry name" value="EAL"/>
    <property type="match status" value="1"/>
</dbReference>
<feature type="region of interest" description="Disordered" evidence="1">
    <location>
        <begin position="232"/>
        <end position="277"/>
    </location>
</feature>
<protein>
    <recommendedName>
        <fullName evidence="3">EAL domain-containing protein</fullName>
    </recommendedName>
</protein>
<dbReference type="SMART" id="SM00052">
    <property type="entry name" value="EAL"/>
    <property type="match status" value="1"/>
</dbReference>
<dbReference type="PROSITE" id="PS50883">
    <property type="entry name" value="EAL"/>
    <property type="match status" value="1"/>
</dbReference>